<protein>
    <submittedName>
        <fullName evidence="2">Uncharacterized protein</fullName>
    </submittedName>
</protein>
<dbReference type="EMBL" id="CP000352">
    <property type="protein sequence ID" value="ABF08890.1"/>
    <property type="molecule type" value="Genomic_DNA"/>
</dbReference>
<dbReference type="STRING" id="266264.Rmet_2011"/>
<reference evidence="3" key="1">
    <citation type="journal article" date="2010" name="PLoS ONE">
        <title>The complete genome sequence of Cupriavidus metallidurans strain CH34, a master survivalist in harsh and anthropogenic environments.</title>
        <authorList>
            <person name="Janssen P.J."/>
            <person name="Van Houdt R."/>
            <person name="Moors H."/>
            <person name="Monsieurs P."/>
            <person name="Morin N."/>
            <person name="Michaux A."/>
            <person name="Benotmane M.A."/>
            <person name="Leys N."/>
            <person name="Vallaeys T."/>
            <person name="Lapidus A."/>
            <person name="Monchy S."/>
            <person name="Medigue C."/>
            <person name="Taghavi S."/>
            <person name="McCorkle S."/>
            <person name="Dunn J."/>
            <person name="van der Lelie D."/>
            <person name="Mergeay M."/>
        </authorList>
    </citation>
    <scope>NUCLEOTIDE SEQUENCE [LARGE SCALE GENOMIC DNA]</scope>
    <source>
        <strain evidence="3">ATCC 43123 / DSM 2839 / NBRC 102507 / CH34</strain>
    </source>
</reference>
<dbReference type="HOGENOM" id="CLU_1659312_0_0_4"/>
<evidence type="ECO:0000256" key="1">
    <source>
        <dbReference type="SAM" id="MobiDB-lite"/>
    </source>
</evidence>
<feature type="compositionally biased region" description="Basic residues" evidence="1">
    <location>
        <begin position="132"/>
        <end position="145"/>
    </location>
</feature>
<accession>Q1LLT6</accession>
<feature type="region of interest" description="Disordered" evidence="1">
    <location>
        <begin position="111"/>
        <end position="159"/>
    </location>
</feature>
<dbReference type="RefSeq" id="WP_011516725.1">
    <property type="nucleotide sequence ID" value="NC_007973.1"/>
</dbReference>
<gene>
    <name evidence="2" type="ordered locus">Rmet_2011</name>
</gene>
<evidence type="ECO:0000313" key="3">
    <source>
        <dbReference type="Proteomes" id="UP000002429"/>
    </source>
</evidence>
<dbReference type="Proteomes" id="UP000002429">
    <property type="component" value="Chromosome"/>
</dbReference>
<dbReference type="KEGG" id="rme:Rmet_2011"/>
<proteinExistence type="predicted"/>
<sequence length="159" mass="17741">MTARLPHVFPGTPAITTLLRQGHAWMDRLAALEGWSAVLLADLHDRLRRQPAATVADTVEHFRHRLNDAEERERERLRAVRPSVGWCPGCHGECVGTHRSCMPGYGVAPPSPIPEVPQRVEPQPIASPTRPRYQRKPRGLARHLGHVTAPGCKENIEEP</sequence>
<name>Q1LLT6_CUPMC</name>
<dbReference type="AlphaFoldDB" id="Q1LLT6"/>
<keyword evidence="3" id="KW-1185">Reference proteome</keyword>
<evidence type="ECO:0000313" key="2">
    <source>
        <dbReference type="EMBL" id="ABF08890.1"/>
    </source>
</evidence>
<organism evidence="2 3">
    <name type="scientific">Cupriavidus metallidurans (strain ATCC 43123 / DSM 2839 / NBRC 102507 / CH34)</name>
    <name type="common">Ralstonia metallidurans</name>
    <dbReference type="NCBI Taxonomy" id="266264"/>
    <lineage>
        <taxon>Bacteria</taxon>
        <taxon>Pseudomonadati</taxon>
        <taxon>Pseudomonadota</taxon>
        <taxon>Betaproteobacteria</taxon>
        <taxon>Burkholderiales</taxon>
        <taxon>Burkholderiaceae</taxon>
        <taxon>Cupriavidus</taxon>
    </lineage>
</organism>